<accession>A0ABP8NCR4</accession>
<organism evidence="1 2">
    <name type="scientific">Nibrella saemangeumensis</name>
    <dbReference type="NCBI Taxonomy" id="1084526"/>
    <lineage>
        <taxon>Bacteria</taxon>
        <taxon>Pseudomonadati</taxon>
        <taxon>Bacteroidota</taxon>
        <taxon>Cytophagia</taxon>
        <taxon>Cytophagales</taxon>
        <taxon>Spirosomataceae</taxon>
        <taxon>Nibrella</taxon>
    </lineage>
</organism>
<name>A0ABP8NCR4_9BACT</name>
<proteinExistence type="predicted"/>
<protein>
    <submittedName>
        <fullName evidence="1">Uncharacterized protein</fullName>
    </submittedName>
</protein>
<sequence>MQLNPLLQPISEKLLTTLPDGTRAVFTGRVEPQYDPSIKGLKLVRVEENNAPFQLSFTPDVQVIYRHNGTLPNRAGNMYGTKKDVKFDVTVTLACACRNPELLPEFLMALETLSRVIVLSVSTNTLQVLKEQFLYVPSDKTPYDPTLQAFAITLSLLGVSKTIFSQAIESQA</sequence>
<dbReference type="Proteomes" id="UP001501175">
    <property type="component" value="Unassembled WGS sequence"/>
</dbReference>
<gene>
    <name evidence="1" type="ORF">GCM10023189_43230</name>
</gene>
<keyword evidence="2" id="KW-1185">Reference proteome</keyword>
<reference evidence="2" key="1">
    <citation type="journal article" date="2019" name="Int. J. Syst. Evol. Microbiol.">
        <title>The Global Catalogue of Microorganisms (GCM) 10K type strain sequencing project: providing services to taxonomists for standard genome sequencing and annotation.</title>
        <authorList>
            <consortium name="The Broad Institute Genomics Platform"/>
            <consortium name="The Broad Institute Genome Sequencing Center for Infectious Disease"/>
            <person name="Wu L."/>
            <person name="Ma J."/>
        </authorList>
    </citation>
    <scope>NUCLEOTIDE SEQUENCE [LARGE SCALE GENOMIC DNA]</scope>
    <source>
        <strain evidence="2">JCM 17927</strain>
    </source>
</reference>
<comment type="caution">
    <text evidence="1">The sequence shown here is derived from an EMBL/GenBank/DDBJ whole genome shotgun (WGS) entry which is preliminary data.</text>
</comment>
<dbReference type="EMBL" id="BAABHD010000076">
    <property type="protein sequence ID" value="GAA4464230.1"/>
    <property type="molecule type" value="Genomic_DNA"/>
</dbReference>
<dbReference type="RefSeq" id="WP_345246986.1">
    <property type="nucleotide sequence ID" value="NZ_BAABHD010000076.1"/>
</dbReference>
<evidence type="ECO:0000313" key="1">
    <source>
        <dbReference type="EMBL" id="GAA4464230.1"/>
    </source>
</evidence>
<evidence type="ECO:0000313" key="2">
    <source>
        <dbReference type="Proteomes" id="UP001501175"/>
    </source>
</evidence>